<evidence type="ECO:0000313" key="4">
    <source>
        <dbReference type="Proteomes" id="UP000677244"/>
    </source>
</evidence>
<accession>A0ABS3Z5Z4</accession>
<dbReference type="PROSITE" id="PS51257">
    <property type="entry name" value="PROKAR_LIPOPROTEIN"/>
    <property type="match status" value="1"/>
</dbReference>
<feature type="domain" description="BT-3987-like N-terminal" evidence="1">
    <location>
        <begin position="53"/>
        <end position="163"/>
    </location>
</feature>
<dbReference type="InterPro" id="IPR013728">
    <property type="entry name" value="BT_3987-like_N"/>
</dbReference>
<dbReference type="Pfam" id="PF08522">
    <property type="entry name" value="BT_3987-like_N"/>
    <property type="match status" value="1"/>
</dbReference>
<name>A0ABS3Z5Z4_9BACT</name>
<dbReference type="Proteomes" id="UP000677244">
    <property type="component" value="Unassembled WGS sequence"/>
</dbReference>
<feature type="domain" description="BT-3044-like C-terminal" evidence="2">
    <location>
        <begin position="174"/>
        <end position="292"/>
    </location>
</feature>
<dbReference type="RefSeq" id="WP_209145090.1">
    <property type="nucleotide sequence ID" value="NZ_JAGHKO010000024.1"/>
</dbReference>
<sequence>MKKVQINILFFFALLVGLMSCLKKDSMNIDPDSDPKNVVEFANSGDNLATAASKYPRFYFDLGTVTLNQAVTVKINVGYSGAESASQDISVNLAFDTAALSLYNNTDGTDYIVPPTSIFKLPMSAVIKKGTRLAQVEMTVTVNSDFDFNKSYAVPLKITSASTGTISNNFGSAIFSFGGRNKYDGIYKVKGKATHSENASYTGPFVDPEVEFTTTGSASVQIESQPVFNLSTGALSALASYPVFTVNADNSVTVTNMNAGGMAPSVSDPTYKNRYDPATKTFYISYSYNASKPRIFYDTCIYVKPR</sequence>
<evidence type="ECO:0000259" key="2">
    <source>
        <dbReference type="Pfam" id="PF14274"/>
    </source>
</evidence>
<organism evidence="3 4">
    <name type="scientific">Niastella soli</name>
    <dbReference type="NCBI Taxonomy" id="2821487"/>
    <lineage>
        <taxon>Bacteria</taxon>
        <taxon>Pseudomonadati</taxon>
        <taxon>Bacteroidota</taxon>
        <taxon>Chitinophagia</taxon>
        <taxon>Chitinophagales</taxon>
        <taxon>Chitinophagaceae</taxon>
        <taxon>Niastella</taxon>
    </lineage>
</organism>
<evidence type="ECO:0000313" key="3">
    <source>
        <dbReference type="EMBL" id="MBO9205483.1"/>
    </source>
</evidence>
<dbReference type="Gene3D" id="2.60.40.1740">
    <property type="entry name" value="hypothetical protein (bacova_03559)"/>
    <property type="match status" value="1"/>
</dbReference>
<keyword evidence="4" id="KW-1185">Reference proteome</keyword>
<reference evidence="3 4" key="1">
    <citation type="submission" date="2021-03" db="EMBL/GenBank/DDBJ databases">
        <title>Assistant Professor.</title>
        <authorList>
            <person name="Huq M.A."/>
        </authorList>
    </citation>
    <scope>NUCLEOTIDE SEQUENCE [LARGE SCALE GENOMIC DNA]</scope>
    <source>
        <strain evidence="3 4">MAH-29</strain>
    </source>
</reference>
<comment type="caution">
    <text evidence="3">The sequence shown here is derived from an EMBL/GenBank/DDBJ whole genome shotgun (WGS) entry which is preliminary data.</text>
</comment>
<dbReference type="EMBL" id="JAGHKO010000024">
    <property type="protein sequence ID" value="MBO9205483.1"/>
    <property type="molecule type" value="Genomic_DNA"/>
</dbReference>
<protein>
    <submittedName>
        <fullName evidence="3">DUF1735 domain-containing protein</fullName>
    </submittedName>
</protein>
<dbReference type="Pfam" id="PF14274">
    <property type="entry name" value="BT_3044-like_C"/>
    <property type="match status" value="1"/>
</dbReference>
<gene>
    <name evidence="3" type="ORF">J7I42_34655</name>
</gene>
<evidence type="ECO:0000259" key="1">
    <source>
        <dbReference type="Pfam" id="PF08522"/>
    </source>
</evidence>
<dbReference type="InterPro" id="IPR025371">
    <property type="entry name" value="BT_3044-like_C"/>
</dbReference>
<proteinExistence type="predicted"/>